<dbReference type="GO" id="GO:0008270">
    <property type="term" value="F:zinc ion binding"/>
    <property type="evidence" value="ECO:0007669"/>
    <property type="project" value="UniProtKB-KW"/>
</dbReference>
<organism evidence="8 9">
    <name type="scientific">Cryptosporidium xiaoi</name>
    <dbReference type="NCBI Taxonomy" id="659607"/>
    <lineage>
        <taxon>Eukaryota</taxon>
        <taxon>Sar</taxon>
        <taxon>Alveolata</taxon>
        <taxon>Apicomplexa</taxon>
        <taxon>Conoidasida</taxon>
        <taxon>Coccidia</taxon>
        <taxon>Eucoccidiorida</taxon>
        <taxon>Eimeriorina</taxon>
        <taxon>Cryptosporidiidae</taxon>
        <taxon>Cryptosporidium</taxon>
    </lineage>
</organism>
<evidence type="ECO:0000256" key="3">
    <source>
        <dbReference type="ARBA" id="ARBA00022771"/>
    </source>
</evidence>
<dbReference type="InterPro" id="IPR001164">
    <property type="entry name" value="ArfGAP_dom"/>
</dbReference>
<feature type="domain" description="Arf-GAP" evidence="7">
    <location>
        <begin position="10"/>
        <end position="132"/>
    </location>
</feature>
<accession>A0AAV9Y2G4</accession>
<evidence type="ECO:0000313" key="8">
    <source>
        <dbReference type="EMBL" id="KAK6591126.1"/>
    </source>
</evidence>
<proteinExistence type="predicted"/>
<dbReference type="FunFam" id="1.10.220.150:FF:000009">
    <property type="entry name" value="stromal membrane-associated protein 1 isoform X1"/>
    <property type="match status" value="1"/>
</dbReference>
<dbReference type="Gene3D" id="1.10.220.150">
    <property type="entry name" value="Arf GTPase activating protein"/>
    <property type="match status" value="1"/>
</dbReference>
<keyword evidence="3 5" id="KW-0863">Zinc-finger</keyword>
<keyword evidence="8" id="KW-0238">DNA-binding</keyword>
<dbReference type="GO" id="GO:0005096">
    <property type="term" value="F:GTPase activator activity"/>
    <property type="evidence" value="ECO:0007669"/>
    <property type="project" value="UniProtKB-KW"/>
</dbReference>
<evidence type="ECO:0000256" key="2">
    <source>
        <dbReference type="ARBA" id="ARBA00022723"/>
    </source>
</evidence>
<keyword evidence="8" id="KW-0371">Homeobox</keyword>
<dbReference type="EMBL" id="JAWDEY010000002">
    <property type="protein sequence ID" value="KAK6591126.1"/>
    <property type="molecule type" value="Genomic_DNA"/>
</dbReference>
<sequence>MQMGLQNKKTNLTELLSSVNGNKICADCGAKTPRWASINLGILICIDCSGVHRHLGVHISKVKSISLDTWNDEWIERCIRIGNSISNSYYEYNLPSGFQRPNWSTQQHSVVEQWIRDKYEFKLYIHSNLAPPSVTFEKHEKNKELINSDIESIRDITPDNCSCDNLQKPLINLIDIGISINTDCIQNLEGSQPTNLYNLEESTFQKKSSTFNSDPKYTQTQTSIIDNTYSNQLKNIKHTIEKIHDSNIDNSLSLSRFNEAVTSSITFLEEHMPGIDGTNTAPQNNISSLDPNKSKNEIDSIKDDSTRRPCPFSSIDAFSIVRDTFPK</sequence>
<reference evidence="8 9" key="1">
    <citation type="submission" date="2023-10" db="EMBL/GenBank/DDBJ databases">
        <title>Comparative genomics analysis reveals potential genetic determinants of host preference in Cryptosporidium xiaoi.</title>
        <authorList>
            <person name="Xiao L."/>
            <person name="Li J."/>
        </authorList>
    </citation>
    <scope>NUCLEOTIDE SEQUENCE [LARGE SCALE GENOMIC DNA]</scope>
    <source>
        <strain evidence="8 9">52996</strain>
    </source>
</reference>
<dbReference type="InterPro" id="IPR037278">
    <property type="entry name" value="ARFGAP/RecO"/>
</dbReference>
<dbReference type="SMART" id="SM00105">
    <property type="entry name" value="ArfGap"/>
    <property type="match status" value="1"/>
</dbReference>
<protein>
    <submittedName>
        <fullName evidence="8">Homeobox-containing protein</fullName>
    </submittedName>
</protein>
<dbReference type="Pfam" id="PF01412">
    <property type="entry name" value="ArfGap"/>
    <property type="match status" value="1"/>
</dbReference>
<evidence type="ECO:0000256" key="1">
    <source>
        <dbReference type="ARBA" id="ARBA00022468"/>
    </source>
</evidence>
<evidence type="ECO:0000256" key="6">
    <source>
        <dbReference type="SAM" id="MobiDB-lite"/>
    </source>
</evidence>
<keyword evidence="4" id="KW-0862">Zinc</keyword>
<dbReference type="PROSITE" id="PS50115">
    <property type="entry name" value="ARFGAP"/>
    <property type="match status" value="1"/>
</dbReference>
<dbReference type="InterPro" id="IPR051718">
    <property type="entry name" value="ARF_GTPase-activating"/>
</dbReference>
<dbReference type="SUPFAM" id="SSF57863">
    <property type="entry name" value="ArfGap/RecO-like zinc finger"/>
    <property type="match status" value="1"/>
</dbReference>
<keyword evidence="1" id="KW-0343">GTPase activation</keyword>
<keyword evidence="2" id="KW-0479">Metal-binding</keyword>
<keyword evidence="9" id="KW-1185">Reference proteome</keyword>
<evidence type="ECO:0000256" key="5">
    <source>
        <dbReference type="PROSITE-ProRule" id="PRU00288"/>
    </source>
</evidence>
<dbReference type="GO" id="GO:0003677">
    <property type="term" value="F:DNA binding"/>
    <property type="evidence" value="ECO:0007669"/>
    <property type="project" value="UniProtKB-KW"/>
</dbReference>
<evidence type="ECO:0000313" key="9">
    <source>
        <dbReference type="Proteomes" id="UP001311799"/>
    </source>
</evidence>
<feature type="compositionally biased region" description="Basic and acidic residues" evidence="6">
    <location>
        <begin position="292"/>
        <end position="307"/>
    </location>
</feature>
<dbReference type="PANTHER" id="PTHR45705:SF1">
    <property type="entry name" value="FI20236P1"/>
    <property type="match status" value="1"/>
</dbReference>
<dbReference type="AlphaFoldDB" id="A0AAV9Y2G4"/>
<comment type="caution">
    <text evidence="8">The sequence shown here is derived from an EMBL/GenBank/DDBJ whole genome shotgun (WGS) entry which is preliminary data.</text>
</comment>
<name>A0AAV9Y2G4_9CRYT</name>
<dbReference type="PRINTS" id="PR00405">
    <property type="entry name" value="REVINTRACTNG"/>
</dbReference>
<dbReference type="PANTHER" id="PTHR45705">
    <property type="entry name" value="FI20236P1"/>
    <property type="match status" value="1"/>
</dbReference>
<gene>
    <name evidence="8" type="ORF">RS030_111723</name>
</gene>
<evidence type="ECO:0000256" key="4">
    <source>
        <dbReference type="ARBA" id="ARBA00022833"/>
    </source>
</evidence>
<dbReference type="GO" id="GO:0005737">
    <property type="term" value="C:cytoplasm"/>
    <property type="evidence" value="ECO:0007669"/>
    <property type="project" value="TreeGrafter"/>
</dbReference>
<dbReference type="CDD" id="cd08204">
    <property type="entry name" value="ArfGap"/>
    <property type="match status" value="1"/>
</dbReference>
<dbReference type="Proteomes" id="UP001311799">
    <property type="component" value="Unassembled WGS sequence"/>
</dbReference>
<feature type="region of interest" description="Disordered" evidence="6">
    <location>
        <begin position="273"/>
        <end position="309"/>
    </location>
</feature>
<evidence type="ECO:0000259" key="7">
    <source>
        <dbReference type="PROSITE" id="PS50115"/>
    </source>
</evidence>
<feature type="compositionally biased region" description="Polar residues" evidence="6">
    <location>
        <begin position="277"/>
        <end position="291"/>
    </location>
</feature>
<dbReference type="InterPro" id="IPR038508">
    <property type="entry name" value="ArfGAP_dom_sf"/>
</dbReference>